<feature type="domain" description="Histone deacetylase" evidence="6">
    <location>
        <begin position="28"/>
        <end position="336"/>
    </location>
</feature>
<evidence type="ECO:0000313" key="7">
    <source>
        <dbReference type="EMBL" id="NIA69907.1"/>
    </source>
</evidence>
<protein>
    <submittedName>
        <fullName evidence="7">Histone deacetylase family protein</fullName>
    </submittedName>
</protein>
<dbReference type="PRINTS" id="PR01270">
    <property type="entry name" value="HDASUPER"/>
</dbReference>
<name>A0A967EYR9_9PROT</name>
<dbReference type="GO" id="GO:0046872">
    <property type="term" value="F:metal ion binding"/>
    <property type="evidence" value="ECO:0007669"/>
    <property type="project" value="UniProtKB-KW"/>
</dbReference>
<dbReference type="InterPro" id="IPR000286">
    <property type="entry name" value="HDACs"/>
</dbReference>
<dbReference type="EMBL" id="JAAQPH010000011">
    <property type="protein sequence ID" value="NIA69907.1"/>
    <property type="molecule type" value="Genomic_DNA"/>
</dbReference>
<dbReference type="InterPro" id="IPR037138">
    <property type="entry name" value="His_deacetylse_dom_sf"/>
</dbReference>
<proteinExistence type="inferred from homology"/>
<accession>A0A967EYR9</accession>
<dbReference type="Proteomes" id="UP000761264">
    <property type="component" value="Unassembled WGS sequence"/>
</dbReference>
<organism evidence="7 8">
    <name type="scientific">Pelagibius litoralis</name>
    <dbReference type="NCBI Taxonomy" id="374515"/>
    <lineage>
        <taxon>Bacteria</taxon>
        <taxon>Pseudomonadati</taxon>
        <taxon>Pseudomonadota</taxon>
        <taxon>Alphaproteobacteria</taxon>
        <taxon>Rhodospirillales</taxon>
        <taxon>Rhodovibrionaceae</taxon>
        <taxon>Pelagibius</taxon>
    </lineage>
</organism>
<dbReference type="GO" id="GO:0016787">
    <property type="term" value="F:hydrolase activity"/>
    <property type="evidence" value="ECO:0007669"/>
    <property type="project" value="UniProtKB-KW"/>
</dbReference>
<comment type="cofactor">
    <cofactor evidence="1">
        <name>Zn(2+)</name>
        <dbReference type="ChEBI" id="CHEBI:29105"/>
    </cofactor>
</comment>
<comment type="caution">
    <text evidence="7">The sequence shown here is derived from an EMBL/GenBank/DDBJ whole genome shotgun (WGS) entry which is preliminary data.</text>
</comment>
<dbReference type="CDD" id="cd10001">
    <property type="entry name" value="HDAC_classII_APAH"/>
    <property type="match status" value="1"/>
</dbReference>
<dbReference type="SUPFAM" id="SSF52768">
    <property type="entry name" value="Arginase/deacetylase"/>
    <property type="match status" value="1"/>
</dbReference>
<comment type="similarity">
    <text evidence="2">Belongs to the histone deacetylase family.</text>
</comment>
<keyword evidence="4" id="KW-0378">Hydrolase</keyword>
<dbReference type="Gene3D" id="3.40.800.20">
    <property type="entry name" value="Histone deacetylase domain"/>
    <property type="match status" value="1"/>
</dbReference>
<keyword evidence="8" id="KW-1185">Reference proteome</keyword>
<evidence type="ECO:0000313" key="8">
    <source>
        <dbReference type="Proteomes" id="UP000761264"/>
    </source>
</evidence>
<keyword evidence="5" id="KW-0862">Zinc</keyword>
<dbReference type="RefSeq" id="WP_167225992.1">
    <property type="nucleotide sequence ID" value="NZ_JAAQPH010000011.1"/>
</dbReference>
<dbReference type="GO" id="GO:0040029">
    <property type="term" value="P:epigenetic regulation of gene expression"/>
    <property type="evidence" value="ECO:0007669"/>
    <property type="project" value="TreeGrafter"/>
</dbReference>
<reference evidence="7" key="1">
    <citation type="submission" date="2020-03" db="EMBL/GenBank/DDBJ databases">
        <title>Genome of Pelagibius litoralis DSM 21314T.</title>
        <authorList>
            <person name="Wang G."/>
        </authorList>
    </citation>
    <scope>NUCLEOTIDE SEQUENCE</scope>
    <source>
        <strain evidence="7">DSM 21314</strain>
    </source>
</reference>
<dbReference type="InterPro" id="IPR023696">
    <property type="entry name" value="Ureohydrolase_dom_sf"/>
</dbReference>
<evidence type="ECO:0000256" key="4">
    <source>
        <dbReference type="ARBA" id="ARBA00022801"/>
    </source>
</evidence>
<evidence type="ECO:0000256" key="2">
    <source>
        <dbReference type="ARBA" id="ARBA00005947"/>
    </source>
</evidence>
<dbReference type="PANTHER" id="PTHR10625:SF17">
    <property type="entry name" value="HISTONE DEACETYLASE 8"/>
    <property type="match status" value="1"/>
</dbReference>
<dbReference type="InterPro" id="IPR023801">
    <property type="entry name" value="His_deacetylse_dom"/>
</dbReference>
<evidence type="ECO:0000256" key="5">
    <source>
        <dbReference type="ARBA" id="ARBA00022833"/>
    </source>
</evidence>
<keyword evidence="3" id="KW-0479">Metal-binding</keyword>
<gene>
    <name evidence="7" type="ORF">HBA54_14990</name>
</gene>
<dbReference type="PANTHER" id="PTHR10625">
    <property type="entry name" value="HISTONE DEACETYLASE HDAC1-RELATED"/>
    <property type="match status" value="1"/>
</dbReference>
<sequence length="346" mass="36800">MKVFCAAERQKIHYPRSFLVNGAPQPNPEVPERLDRLLQTAAPAGHDIAEPSDHGLGPIAAVHTPDYVRFLANIYERWARIPDASAEVIPNIHPDRRDASYPLSAVGQAGYHMADTACPIGPGSWESIRWSANTAAAGAHHVLDGAPVAYALCRPPGHHAFTDLAGGFCFVNNAAVAAMVLRGDHERVAIVDVDLHHGNGTQGIFYRRADVLTISVHADPVRFYPFFWGHAHERGEGPGLGYNLNLPLPRGAQDDAFLGALDCGLESVEAFAPGALVVALGLDAFEGDPFGGLSVTTGGFGQIGQRLADLGLPTVIVQEGGYLCDAFGDNLTAFLASSDAARDAFR</sequence>
<evidence type="ECO:0000259" key="6">
    <source>
        <dbReference type="Pfam" id="PF00850"/>
    </source>
</evidence>
<dbReference type="Pfam" id="PF00850">
    <property type="entry name" value="Hist_deacetyl"/>
    <property type="match status" value="1"/>
</dbReference>
<evidence type="ECO:0000256" key="3">
    <source>
        <dbReference type="ARBA" id="ARBA00022723"/>
    </source>
</evidence>
<dbReference type="GO" id="GO:0004407">
    <property type="term" value="F:histone deacetylase activity"/>
    <property type="evidence" value="ECO:0007669"/>
    <property type="project" value="TreeGrafter"/>
</dbReference>
<dbReference type="AlphaFoldDB" id="A0A967EYR9"/>
<evidence type="ECO:0000256" key="1">
    <source>
        <dbReference type="ARBA" id="ARBA00001947"/>
    </source>
</evidence>